<protein>
    <submittedName>
        <fullName evidence="1">DUF4892 domain-containing protein</fullName>
    </submittedName>
</protein>
<dbReference type="Proteomes" id="UP000633263">
    <property type="component" value="Unassembled WGS sequence"/>
</dbReference>
<reference evidence="2" key="1">
    <citation type="journal article" date="2019" name="Int. J. Syst. Evol. Microbiol.">
        <title>The Global Catalogue of Microorganisms (GCM) 10K type strain sequencing project: providing services to taxonomists for standard genome sequencing and annotation.</title>
        <authorList>
            <consortium name="The Broad Institute Genomics Platform"/>
            <consortium name="The Broad Institute Genome Sequencing Center for Infectious Disease"/>
            <person name="Wu L."/>
            <person name="Ma J."/>
        </authorList>
    </citation>
    <scope>NUCLEOTIDE SEQUENCE [LARGE SCALE GENOMIC DNA]</scope>
    <source>
        <strain evidence="2">JCM 11590</strain>
    </source>
</reference>
<accession>A0ABQ2CNQ3</accession>
<dbReference type="RefSeq" id="WP_188635342.1">
    <property type="nucleotide sequence ID" value="NZ_BMNN01000001.1"/>
</dbReference>
<name>A0ABQ2CNQ3_9GAMM</name>
<comment type="caution">
    <text evidence="1">The sequence shown here is derived from an EMBL/GenBank/DDBJ whole genome shotgun (WGS) entry which is preliminary data.</text>
</comment>
<dbReference type="Pfam" id="PF16234">
    <property type="entry name" value="DUF4892"/>
    <property type="match status" value="1"/>
</dbReference>
<dbReference type="PROSITE" id="PS51318">
    <property type="entry name" value="TAT"/>
    <property type="match status" value="1"/>
</dbReference>
<keyword evidence="2" id="KW-1185">Reference proteome</keyword>
<gene>
    <name evidence="1" type="ORF">GCM10009083_08750</name>
</gene>
<evidence type="ECO:0000313" key="2">
    <source>
        <dbReference type="Proteomes" id="UP000633263"/>
    </source>
</evidence>
<proteinExistence type="predicted"/>
<sequence length="277" mass="31283">MHLPTRSRRRLVRPAVLGLALAAFAPLVLAQQRVIEPFPRAEVARERVQDNTEHSVVIGDIRRINNQVRAEREVRTAGDLIRTSWRIPAGHGAREALSHAMEQLQTYPHTTLFFCEGRECGSSSLWANQVLNNSRLYGPEDNQLYLALRLDTEPQRFIALYAITRGNRQVYLHMDQLTPTEPVTDVLYPTAATLGKMLRAEEELLLPGTTTEQTGEQAAAWLDLVARMLRSDNRLRIQVDGAGAPEFVQGLVERGINRQRLEIGDPQPDNGIRLEKR</sequence>
<organism evidence="1 2">
    <name type="scientific">Halopseudomonas pertucinogena</name>
    <dbReference type="NCBI Taxonomy" id="86175"/>
    <lineage>
        <taxon>Bacteria</taxon>
        <taxon>Pseudomonadati</taxon>
        <taxon>Pseudomonadota</taxon>
        <taxon>Gammaproteobacteria</taxon>
        <taxon>Pseudomonadales</taxon>
        <taxon>Pseudomonadaceae</taxon>
        <taxon>Halopseudomonas</taxon>
    </lineage>
</organism>
<dbReference type="InterPro" id="IPR006311">
    <property type="entry name" value="TAT_signal"/>
</dbReference>
<dbReference type="InterPro" id="IPR032608">
    <property type="entry name" value="DUF4892"/>
</dbReference>
<dbReference type="EMBL" id="BMNN01000001">
    <property type="protein sequence ID" value="GGI94438.1"/>
    <property type="molecule type" value="Genomic_DNA"/>
</dbReference>
<evidence type="ECO:0000313" key="1">
    <source>
        <dbReference type="EMBL" id="GGI94438.1"/>
    </source>
</evidence>